<sequence>MACPLPELCTITIVRILNPTRTPSSTDPPFVTHPVQEPLSKSHDLYRTIILQAISYNAPPLTEPPKPHSFDLLCQVNQQSIPSAETGDHHTQKANSPPRQQHICPTQVTSLNPQPCNVPTNAILQLEYLQSQRQLIKTCSRKPSPGRGFIRHGIGHLQVRGAPSFESELVCKLAVLRPVSTNPPGLDHSPNR</sequence>
<evidence type="ECO:0000313" key="1">
    <source>
        <dbReference type="EMBL" id="KAF2860369.1"/>
    </source>
</evidence>
<evidence type="ECO:0000313" key="2">
    <source>
        <dbReference type="Proteomes" id="UP000799421"/>
    </source>
</evidence>
<protein>
    <submittedName>
        <fullName evidence="1">Uncharacterized protein</fullName>
    </submittedName>
</protein>
<name>A0A6A7C058_9PEZI</name>
<gene>
    <name evidence="1" type="ORF">K470DRAFT_264503</name>
</gene>
<keyword evidence="2" id="KW-1185">Reference proteome</keyword>
<dbReference type="Proteomes" id="UP000799421">
    <property type="component" value="Unassembled WGS sequence"/>
</dbReference>
<accession>A0A6A7C058</accession>
<proteinExistence type="predicted"/>
<organism evidence="1 2">
    <name type="scientific">Piedraia hortae CBS 480.64</name>
    <dbReference type="NCBI Taxonomy" id="1314780"/>
    <lineage>
        <taxon>Eukaryota</taxon>
        <taxon>Fungi</taxon>
        <taxon>Dikarya</taxon>
        <taxon>Ascomycota</taxon>
        <taxon>Pezizomycotina</taxon>
        <taxon>Dothideomycetes</taxon>
        <taxon>Dothideomycetidae</taxon>
        <taxon>Capnodiales</taxon>
        <taxon>Piedraiaceae</taxon>
        <taxon>Piedraia</taxon>
    </lineage>
</organism>
<dbReference type="EMBL" id="MU005982">
    <property type="protein sequence ID" value="KAF2860369.1"/>
    <property type="molecule type" value="Genomic_DNA"/>
</dbReference>
<reference evidence="1" key="1">
    <citation type="journal article" date="2020" name="Stud. Mycol.">
        <title>101 Dothideomycetes genomes: a test case for predicting lifestyles and emergence of pathogens.</title>
        <authorList>
            <person name="Haridas S."/>
            <person name="Albert R."/>
            <person name="Binder M."/>
            <person name="Bloem J."/>
            <person name="Labutti K."/>
            <person name="Salamov A."/>
            <person name="Andreopoulos B."/>
            <person name="Baker S."/>
            <person name="Barry K."/>
            <person name="Bills G."/>
            <person name="Bluhm B."/>
            <person name="Cannon C."/>
            <person name="Castanera R."/>
            <person name="Culley D."/>
            <person name="Daum C."/>
            <person name="Ezra D."/>
            <person name="Gonzalez J."/>
            <person name="Henrissat B."/>
            <person name="Kuo A."/>
            <person name="Liang C."/>
            <person name="Lipzen A."/>
            <person name="Lutzoni F."/>
            <person name="Magnuson J."/>
            <person name="Mondo S."/>
            <person name="Nolan M."/>
            <person name="Ohm R."/>
            <person name="Pangilinan J."/>
            <person name="Park H.-J."/>
            <person name="Ramirez L."/>
            <person name="Alfaro M."/>
            <person name="Sun H."/>
            <person name="Tritt A."/>
            <person name="Yoshinaga Y."/>
            <person name="Zwiers L.-H."/>
            <person name="Turgeon B."/>
            <person name="Goodwin S."/>
            <person name="Spatafora J."/>
            <person name="Crous P."/>
            <person name="Grigoriev I."/>
        </authorList>
    </citation>
    <scope>NUCLEOTIDE SEQUENCE</scope>
    <source>
        <strain evidence="1">CBS 480.64</strain>
    </source>
</reference>
<dbReference type="AlphaFoldDB" id="A0A6A7C058"/>